<dbReference type="Gene3D" id="2.40.30.160">
    <property type="match status" value="1"/>
</dbReference>
<evidence type="ECO:0000313" key="2">
    <source>
        <dbReference type="EMBL" id="BCB26979.1"/>
    </source>
</evidence>
<protein>
    <submittedName>
        <fullName evidence="2">Folate-binding protein</fullName>
    </submittedName>
</protein>
<reference evidence="3" key="1">
    <citation type="submission" date="2020-03" db="EMBL/GenBank/DDBJ databases">
        <title>Complete genome sequence of sulfur-oxidizing bacterium skT11.</title>
        <authorList>
            <person name="Kanda M."/>
            <person name="Kojima H."/>
            <person name="Fukui M."/>
        </authorList>
    </citation>
    <scope>NUCLEOTIDE SEQUENCE [LARGE SCALE GENOMIC DNA]</scope>
    <source>
        <strain evidence="3">skT11</strain>
    </source>
</reference>
<organism evidence="2 3">
    <name type="scientific">Sulfurimicrobium lacus</name>
    <dbReference type="NCBI Taxonomy" id="2715678"/>
    <lineage>
        <taxon>Bacteria</taxon>
        <taxon>Pseudomonadati</taxon>
        <taxon>Pseudomonadota</taxon>
        <taxon>Betaproteobacteria</taxon>
        <taxon>Nitrosomonadales</taxon>
        <taxon>Sulfuricellaceae</taxon>
        <taxon>Sulfurimicrobium</taxon>
    </lineage>
</organism>
<dbReference type="PANTHER" id="PTHR22602:SF0">
    <property type="entry name" value="TRANSFERASE CAF17, MITOCHONDRIAL-RELATED"/>
    <property type="match status" value="1"/>
</dbReference>
<dbReference type="PANTHER" id="PTHR22602">
    <property type="entry name" value="TRANSFERASE CAF17, MITOCHONDRIAL-RELATED"/>
    <property type="match status" value="1"/>
</dbReference>
<sequence>MNLTWQDFLRVAGAHFDNGQLVHFGNPQQEIAAASSGTILTDLSHFSVIQFSGDDSETFLQGQLSCDVRQALQNHAQFGSYCTPKGRMLATFLLWRNADGFQMQLPASLREAIQKRLSMYVLRSKVKVSDASAVTVRLGIAGPGAAAAVAELGGAVPEEDYTVAQVGPANVIRLSGQRFELVLPTEDAPGAWQALSKHCTPAGSGRWEWLDIQAGIPTVTAGTQEQFVPQMANLELIGGVSFTKGCYPGQEIVARSQYLGKVKRRMYRAHLQSDVSPQPGDVLFGQGPSEQSGGMVVNTQPAPEGGFDMLAVILNASLESGAVHWKTPDGPVLKLLSLPYSVE</sequence>
<dbReference type="Gene3D" id="3.30.70.1400">
    <property type="entry name" value="Aminomethyltransferase beta-barrel domains"/>
    <property type="match status" value="1"/>
</dbReference>
<keyword evidence="3" id="KW-1185">Reference proteome</keyword>
<dbReference type="SUPFAM" id="SSF101790">
    <property type="entry name" value="Aminomethyltransferase beta-barrel domain"/>
    <property type="match status" value="1"/>
</dbReference>
<evidence type="ECO:0000259" key="1">
    <source>
        <dbReference type="Pfam" id="PF01571"/>
    </source>
</evidence>
<dbReference type="SUPFAM" id="SSF103025">
    <property type="entry name" value="Folate-binding domain"/>
    <property type="match status" value="1"/>
</dbReference>
<dbReference type="Pfam" id="PF01571">
    <property type="entry name" value="GCV_T"/>
    <property type="match status" value="1"/>
</dbReference>
<name>A0A6F8VE19_9PROT</name>
<dbReference type="EMBL" id="AP022853">
    <property type="protein sequence ID" value="BCB26979.1"/>
    <property type="molecule type" value="Genomic_DNA"/>
</dbReference>
<dbReference type="Gene3D" id="3.30.70.1630">
    <property type="match status" value="1"/>
</dbReference>
<accession>A0A6F8VE19</accession>
<dbReference type="NCBIfam" id="TIGR03317">
    <property type="entry name" value="ygfZ_signature"/>
    <property type="match status" value="1"/>
</dbReference>
<dbReference type="Proteomes" id="UP000502260">
    <property type="component" value="Chromosome"/>
</dbReference>
<dbReference type="InterPro" id="IPR029043">
    <property type="entry name" value="GcvT/YgfZ_C"/>
</dbReference>
<proteinExistence type="predicted"/>
<dbReference type="AlphaFoldDB" id="A0A6F8VE19"/>
<feature type="domain" description="GCVT N-terminal" evidence="1">
    <location>
        <begin position="27"/>
        <end position="236"/>
    </location>
</feature>
<dbReference type="InterPro" id="IPR006222">
    <property type="entry name" value="GCVT_N"/>
</dbReference>
<evidence type="ECO:0000313" key="3">
    <source>
        <dbReference type="Proteomes" id="UP000502260"/>
    </source>
</evidence>
<dbReference type="KEGG" id="slac:SKTS_18650"/>
<dbReference type="GO" id="GO:0016226">
    <property type="term" value="P:iron-sulfur cluster assembly"/>
    <property type="evidence" value="ECO:0007669"/>
    <property type="project" value="TreeGrafter"/>
</dbReference>
<dbReference type="InterPro" id="IPR045179">
    <property type="entry name" value="YgfZ/GcvT"/>
</dbReference>
<dbReference type="InterPro" id="IPR017703">
    <property type="entry name" value="YgfZ/GCV_T_CS"/>
</dbReference>
<gene>
    <name evidence="2" type="ORF">SKTS_18650</name>
</gene>